<evidence type="ECO:0000256" key="5">
    <source>
        <dbReference type="ARBA" id="ARBA00022989"/>
    </source>
</evidence>
<dbReference type="InterPro" id="IPR001499">
    <property type="entry name" value="GPCR_STE3"/>
</dbReference>
<feature type="transmembrane region" description="Helical" evidence="11">
    <location>
        <begin position="34"/>
        <end position="54"/>
    </location>
</feature>
<dbReference type="CDD" id="cd14966">
    <property type="entry name" value="7tmD_STE3"/>
    <property type="match status" value="1"/>
</dbReference>
<comment type="subcellular location">
    <subcellularLocation>
        <location evidence="1">Membrane</location>
        <topology evidence="1">Multi-pass membrane protein</topology>
    </subcellularLocation>
</comment>
<evidence type="ECO:0000256" key="11">
    <source>
        <dbReference type="SAM" id="Phobius"/>
    </source>
</evidence>
<feature type="transmembrane region" description="Helical" evidence="11">
    <location>
        <begin position="6"/>
        <end position="22"/>
    </location>
</feature>
<evidence type="ECO:0000256" key="2">
    <source>
        <dbReference type="ARBA" id="ARBA00011085"/>
    </source>
</evidence>
<feature type="transmembrane region" description="Helical" evidence="11">
    <location>
        <begin position="150"/>
        <end position="180"/>
    </location>
</feature>
<dbReference type="PANTHER" id="PTHR28097:SF1">
    <property type="entry name" value="PHEROMONE A FACTOR RECEPTOR"/>
    <property type="match status" value="1"/>
</dbReference>
<keyword evidence="7 11" id="KW-0472">Membrane</keyword>
<organism evidence="12 13">
    <name type="scientific">Rhizoctonia solani</name>
    <dbReference type="NCBI Taxonomy" id="456999"/>
    <lineage>
        <taxon>Eukaryota</taxon>
        <taxon>Fungi</taxon>
        <taxon>Dikarya</taxon>
        <taxon>Basidiomycota</taxon>
        <taxon>Agaricomycotina</taxon>
        <taxon>Agaricomycetes</taxon>
        <taxon>Cantharellales</taxon>
        <taxon>Ceratobasidiaceae</taxon>
        <taxon>Rhizoctonia</taxon>
    </lineage>
</organism>
<dbReference type="GO" id="GO:0005886">
    <property type="term" value="C:plasma membrane"/>
    <property type="evidence" value="ECO:0007669"/>
    <property type="project" value="TreeGrafter"/>
</dbReference>
<keyword evidence="5 11" id="KW-1133">Transmembrane helix</keyword>
<evidence type="ECO:0000256" key="7">
    <source>
        <dbReference type="ARBA" id="ARBA00023136"/>
    </source>
</evidence>
<proteinExistence type="inferred from homology"/>
<dbReference type="PRINTS" id="PR00899">
    <property type="entry name" value="GPCRSTE3"/>
</dbReference>
<feature type="compositionally biased region" description="Polar residues" evidence="10">
    <location>
        <begin position="358"/>
        <end position="373"/>
    </location>
</feature>
<keyword evidence="9" id="KW-0807">Transducer</keyword>
<dbReference type="PANTHER" id="PTHR28097">
    <property type="entry name" value="PHEROMONE A FACTOR RECEPTOR"/>
    <property type="match status" value="1"/>
</dbReference>
<evidence type="ECO:0000313" key="12">
    <source>
        <dbReference type="EMBL" id="CAE6382660.1"/>
    </source>
</evidence>
<evidence type="ECO:0000256" key="9">
    <source>
        <dbReference type="ARBA" id="ARBA00023224"/>
    </source>
</evidence>
<evidence type="ECO:0000256" key="8">
    <source>
        <dbReference type="ARBA" id="ARBA00023170"/>
    </source>
</evidence>
<keyword evidence="8" id="KW-0675">Receptor</keyword>
<keyword evidence="6" id="KW-0297">G-protein coupled receptor</keyword>
<keyword evidence="4 11" id="KW-0812">Transmembrane</keyword>
<feature type="region of interest" description="Disordered" evidence="10">
    <location>
        <begin position="341"/>
        <end position="382"/>
    </location>
</feature>
<feature type="transmembrane region" description="Helical" evidence="11">
    <location>
        <begin position="267"/>
        <end position="285"/>
    </location>
</feature>
<comment type="similarity">
    <text evidence="2">Belongs to the G-protein coupled receptor 4 family.</text>
</comment>
<accession>A0A8H2WIT3</accession>
<sequence length="382" mass="43014">MRTELPVVSFICTVLVLIPLPWHWRARNTATLSIIFWLTSINFTRGVNAIVWGGNIINKAPVWCDISAKLVIGANVALPASTLCICRYLAQVASPRHAIANSSDKRRRMIFEICMCAVLPAIGMALHYVVQGHRFDILEDFGCNPTTYVSVAALFIVYIPPLVLALGTLIYAGIALRWFVHRRAQFQAVLQSNQSGLTTGRYLRLIALSITEMLFATAMTLFILVVTIEDNGIRPWVSWDFVHADWMRVDQFAKILVPQYFWDRYLLTWYIIPITSVIFFAFFGFGQEAKAEYIKYFNWVKTRILRIKPKAQPVLPVSARGGINTISSTMSTPAVIKLETETTVSRTSEKWDDAPPSSMHTNSRPPSPSVNNKDTLDVGSRP</sequence>
<evidence type="ECO:0008006" key="14">
    <source>
        <dbReference type="Google" id="ProtNLM"/>
    </source>
</evidence>
<evidence type="ECO:0000256" key="6">
    <source>
        <dbReference type="ARBA" id="ARBA00023040"/>
    </source>
</evidence>
<protein>
    <recommendedName>
        <fullName evidence="14">Pheromone B beta 1 receptor [Schizophyllum commune]</fullName>
    </recommendedName>
</protein>
<name>A0A8H2WIT3_9AGAM</name>
<dbReference type="GO" id="GO:0004933">
    <property type="term" value="F:mating-type a-factor pheromone receptor activity"/>
    <property type="evidence" value="ECO:0007669"/>
    <property type="project" value="InterPro"/>
</dbReference>
<evidence type="ECO:0000256" key="3">
    <source>
        <dbReference type="ARBA" id="ARBA00022507"/>
    </source>
</evidence>
<gene>
    <name evidence="12" type="ORF">RDB_LOCUS21522</name>
</gene>
<feature type="transmembrane region" description="Helical" evidence="11">
    <location>
        <begin position="110"/>
        <end position="130"/>
    </location>
</feature>
<evidence type="ECO:0000256" key="10">
    <source>
        <dbReference type="SAM" id="MobiDB-lite"/>
    </source>
</evidence>
<dbReference type="InterPro" id="IPR001546">
    <property type="entry name" value="GPCR_Pheromne_A_rcpt"/>
</dbReference>
<feature type="transmembrane region" description="Helical" evidence="11">
    <location>
        <begin position="201"/>
        <end position="228"/>
    </location>
</feature>
<dbReference type="PRINTS" id="PR00900">
    <property type="entry name" value="PHEROMONEAR"/>
</dbReference>
<reference evidence="12" key="1">
    <citation type="submission" date="2021-01" db="EMBL/GenBank/DDBJ databases">
        <authorList>
            <person name="Kaushik A."/>
        </authorList>
    </citation>
    <scope>NUCLEOTIDE SEQUENCE</scope>
    <source>
        <strain evidence="12">AG1-1B</strain>
    </source>
</reference>
<dbReference type="GO" id="GO:0000750">
    <property type="term" value="P:pheromone-dependent signal transduction involved in conjugation with cellular fusion"/>
    <property type="evidence" value="ECO:0007669"/>
    <property type="project" value="TreeGrafter"/>
</dbReference>
<dbReference type="Proteomes" id="UP000663826">
    <property type="component" value="Unassembled WGS sequence"/>
</dbReference>
<evidence type="ECO:0000313" key="13">
    <source>
        <dbReference type="Proteomes" id="UP000663826"/>
    </source>
</evidence>
<evidence type="ECO:0000256" key="4">
    <source>
        <dbReference type="ARBA" id="ARBA00022692"/>
    </source>
</evidence>
<dbReference type="EMBL" id="CAJMWQ010000795">
    <property type="protein sequence ID" value="CAE6382660.1"/>
    <property type="molecule type" value="Genomic_DNA"/>
</dbReference>
<dbReference type="Pfam" id="PF02076">
    <property type="entry name" value="STE3"/>
    <property type="match status" value="1"/>
</dbReference>
<dbReference type="AlphaFoldDB" id="A0A8H2WIT3"/>
<keyword evidence="3" id="KW-0589">Pheromone response</keyword>
<evidence type="ECO:0000256" key="1">
    <source>
        <dbReference type="ARBA" id="ARBA00004141"/>
    </source>
</evidence>
<comment type="caution">
    <text evidence="12">The sequence shown here is derived from an EMBL/GenBank/DDBJ whole genome shotgun (WGS) entry which is preliminary data.</text>
</comment>